<sequence>MSCTGPVELGPVLPVRQDHLDRVETSRGLYVATERFDRSEHREWVLFARAPSCKLDQNVIRTCSTFCDEYLLDPSEEGSSWEKCLPDAGPPEGGIVMGDVVRSHFGRKVCPKEKLQIR</sequence>
<dbReference type="AlphaFoldDB" id="A0A1I7ZM38"/>
<evidence type="ECO:0000313" key="2">
    <source>
        <dbReference type="WBParaSite" id="L893_g27923.t1"/>
    </source>
</evidence>
<organism evidence="1 2">
    <name type="scientific">Steinernema glaseri</name>
    <dbReference type="NCBI Taxonomy" id="37863"/>
    <lineage>
        <taxon>Eukaryota</taxon>
        <taxon>Metazoa</taxon>
        <taxon>Ecdysozoa</taxon>
        <taxon>Nematoda</taxon>
        <taxon>Chromadorea</taxon>
        <taxon>Rhabditida</taxon>
        <taxon>Tylenchina</taxon>
        <taxon>Panagrolaimomorpha</taxon>
        <taxon>Strongyloidoidea</taxon>
        <taxon>Steinernematidae</taxon>
        <taxon>Steinernema</taxon>
    </lineage>
</organism>
<reference evidence="2" key="1">
    <citation type="submission" date="2016-11" db="UniProtKB">
        <authorList>
            <consortium name="WormBaseParasite"/>
        </authorList>
    </citation>
    <scope>IDENTIFICATION</scope>
</reference>
<proteinExistence type="predicted"/>
<keyword evidence="1" id="KW-1185">Reference proteome</keyword>
<name>A0A1I7ZM38_9BILA</name>
<protein>
    <submittedName>
        <fullName evidence="2">Apple domain-containing protein</fullName>
    </submittedName>
</protein>
<accession>A0A1I7ZM38</accession>
<dbReference type="WBParaSite" id="L893_g27923.t1">
    <property type="protein sequence ID" value="L893_g27923.t1"/>
    <property type="gene ID" value="L893_g27923"/>
</dbReference>
<dbReference type="Proteomes" id="UP000095287">
    <property type="component" value="Unplaced"/>
</dbReference>
<evidence type="ECO:0000313" key="1">
    <source>
        <dbReference type="Proteomes" id="UP000095287"/>
    </source>
</evidence>